<evidence type="ECO:0000313" key="2">
    <source>
        <dbReference type="EMBL" id="KIO14417.1"/>
    </source>
</evidence>
<feature type="compositionally biased region" description="Polar residues" evidence="1">
    <location>
        <begin position="141"/>
        <end position="159"/>
    </location>
</feature>
<keyword evidence="3" id="KW-1185">Reference proteome</keyword>
<evidence type="ECO:0000313" key="3">
    <source>
        <dbReference type="Proteomes" id="UP000054217"/>
    </source>
</evidence>
<reference evidence="3" key="2">
    <citation type="submission" date="2015-01" db="EMBL/GenBank/DDBJ databases">
        <title>Evolutionary Origins and Diversification of the Mycorrhizal Mutualists.</title>
        <authorList>
            <consortium name="DOE Joint Genome Institute"/>
            <consortium name="Mycorrhizal Genomics Consortium"/>
            <person name="Kohler A."/>
            <person name="Kuo A."/>
            <person name="Nagy L.G."/>
            <person name="Floudas D."/>
            <person name="Copeland A."/>
            <person name="Barry K.W."/>
            <person name="Cichocki N."/>
            <person name="Veneault-Fourrey C."/>
            <person name="LaButti K."/>
            <person name="Lindquist E.A."/>
            <person name="Lipzen A."/>
            <person name="Lundell T."/>
            <person name="Morin E."/>
            <person name="Murat C."/>
            <person name="Riley R."/>
            <person name="Ohm R."/>
            <person name="Sun H."/>
            <person name="Tunlid A."/>
            <person name="Henrissat B."/>
            <person name="Grigoriev I.V."/>
            <person name="Hibbett D.S."/>
            <person name="Martin F."/>
        </authorList>
    </citation>
    <scope>NUCLEOTIDE SEQUENCE [LARGE SCALE GENOMIC DNA]</scope>
    <source>
        <strain evidence="3">Marx 270</strain>
    </source>
</reference>
<evidence type="ECO:0000256" key="1">
    <source>
        <dbReference type="SAM" id="MobiDB-lite"/>
    </source>
</evidence>
<proteinExistence type="predicted"/>
<gene>
    <name evidence="2" type="ORF">M404DRAFT_18578</name>
</gene>
<dbReference type="HOGENOM" id="CLU_127821_0_0_1"/>
<protein>
    <submittedName>
        <fullName evidence="2">Uncharacterized protein</fullName>
    </submittedName>
</protein>
<reference evidence="2 3" key="1">
    <citation type="submission" date="2014-04" db="EMBL/GenBank/DDBJ databases">
        <authorList>
            <consortium name="DOE Joint Genome Institute"/>
            <person name="Kuo A."/>
            <person name="Kohler A."/>
            <person name="Costa M.D."/>
            <person name="Nagy L.G."/>
            <person name="Floudas D."/>
            <person name="Copeland A."/>
            <person name="Barry K.W."/>
            <person name="Cichocki N."/>
            <person name="Veneault-Fourrey C."/>
            <person name="LaButti K."/>
            <person name="Lindquist E.A."/>
            <person name="Lipzen A."/>
            <person name="Lundell T."/>
            <person name="Morin E."/>
            <person name="Murat C."/>
            <person name="Sun H."/>
            <person name="Tunlid A."/>
            <person name="Henrissat B."/>
            <person name="Grigoriev I.V."/>
            <person name="Hibbett D.S."/>
            <person name="Martin F."/>
            <person name="Nordberg H.P."/>
            <person name="Cantor M.N."/>
            <person name="Hua S.X."/>
        </authorList>
    </citation>
    <scope>NUCLEOTIDE SEQUENCE [LARGE SCALE GENOMIC DNA]</scope>
    <source>
        <strain evidence="2 3">Marx 270</strain>
    </source>
</reference>
<feature type="region of interest" description="Disordered" evidence="1">
    <location>
        <begin position="32"/>
        <end position="65"/>
    </location>
</feature>
<feature type="region of interest" description="Disordered" evidence="1">
    <location>
        <begin position="126"/>
        <end position="175"/>
    </location>
</feature>
<dbReference type="InParanoid" id="A0A0C3KY42"/>
<name>A0A0C3KY42_PISTI</name>
<sequence>MAMSSSPIVIRYPSQQGGELYVPVHKRGFSNTQIVTGVSPSSSDTTSSRSSSPSPSETSSLASDFSSSLHIGRPLVVSSSPSLGHAPIPIYSPADLILLSSSPLSKLSKEHKDALHLAVPEVVLSSKRRKAQEWRARQMALSHQSPRPSTHPSNKVSSRSSHHPEADQSTWRRSI</sequence>
<accession>A0A0C3KY42</accession>
<feature type="compositionally biased region" description="Low complexity" evidence="1">
    <location>
        <begin position="39"/>
        <end position="65"/>
    </location>
</feature>
<dbReference type="OrthoDB" id="2675136at2759"/>
<dbReference type="AlphaFoldDB" id="A0A0C3KY42"/>
<organism evidence="2 3">
    <name type="scientific">Pisolithus tinctorius Marx 270</name>
    <dbReference type="NCBI Taxonomy" id="870435"/>
    <lineage>
        <taxon>Eukaryota</taxon>
        <taxon>Fungi</taxon>
        <taxon>Dikarya</taxon>
        <taxon>Basidiomycota</taxon>
        <taxon>Agaricomycotina</taxon>
        <taxon>Agaricomycetes</taxon>
        <taxon>Agaricomycetidae</taxon>
        <taxon>Boletales</taxon>
        <taxon>Sclerodermatineae</taxon>
        <taxon>Pisolithaceae</taxon>
        <taxon>Pisolithus</taxon>
    </lineage>
</organism>
<dbReference type="Proteomes" id="UP000054217">
    <property type="component" value="Unassembled WGS sequence"/>
</dbReference>
<dbReference type="EMBL" id="KN831945">
    <property type="protein sequence ID" value="KIO14417.1"/>
    <property type="molecule type" value="Genomic_DNA"/>
</dbReference>